<dbReference type="InterPro" id="IPR044974">
    <property type="entry name" value="Disease_R_plants"/>
</dbReference>
<reference evidence="2 3" key="1">
    <citation type="journal article" date="2021" name="BMC Genomics">
        <title>Datura genome reveals duplications of psychoactive alkaloid biosynthetic genes and high mutation rate following tissue culture.</title>
        <authorList>
            <person name="Rajewski A."/>
            <person name="Carter-House D."/>
            <person name="Stajich J."/>
            <person name="Litt A."/>
        </authorList>
    </citation>
    <scope>NUCLEOTIDE SEQUENCE [LARGE SCALE GENOMIC DNA]</scope>
    <source>
        <strain evidence="2">AR-01</strain>
    </source>
</reference>
<name>A0ABS8RV43_DATST</name>
<comment type="caution">
    <text evidence="2">The sequence shown here is derived from an EMBL/GenBank/DDBJ whole genome shotgun (WGS) entry which is preliminary data.</text>
</comment>
<protein>
    <recommendedName>
        <fullName evidence="1">ATPase AAA-type core domain-containing protein</fullName>
    </recommendedName>
</protein>
<dbReference type="EMBL" id="JACEIK010000142">
    <property type="protein sequence ID" value="MCD7450685.1"/>
    <property type="molecule type" value="Genomic_DNA"/>
</dbReference>
<gene>
    <name evidence="2" type="ORF">HAX54_008139</name>
</gene>
<evidence type="ECO:0000313" key="2">
    <source>
        <dbReference type="EMBL" id="MCD7450685.1"/>
    </source>
</evidence>
<feature type="non-terminal residue" evidence="2">
    <location>
        <position position="96"/>
    </location>
</feature>
<feature type="domain" description="ATPase AAA-type core" evidence="1">
    <location>
        <begin position="3"/>
        <end position="92"/>
    </location>
</feature>
<organism evidence="2 3">
    <name type="scientific">Datura stramonium</name>
    <name type="common">Jimsonweed</name>
    <name type="synonym">Common thornapple</name>
    <dbReference type="NCBI Taxonomy" id="4076"/>
    <lineage>
        <taxon>Eukaryota</taxon>
        <taxon>Viridiplantae</taxon>
        <taxon>Streptophyta</taxon>
        <taxon>Embryophyta</taxon>
        <taxon>Tracheophyta</taxon>
        <taxon>Spermatophyta</taxon>
        <taxon>Magnoliopsida</taxon>
        <taxon>eudicotyledons</taxon>
        <taxon>Gunneridae</taxon>
        <taxon>Pentapetalae</taxon>
        <taxon>asterids</taxon>
        <taxon>lamiids</taxon>
        <taxon>Solanales</taxon>
        <taxon>Solanaceae</taxon>
        <taxon>Solanoideae</taxon>
        <taxon>Datureae</taxon>
        <taxon>Datura</taxon>
    </lineage>
</organism>
<sequence length="96" mass="10606">MGGVGKTTLAKALYNQFVVHFKKRSFISDVKEIERRQNGLVTLQSKLIGDLNSGASSIIDSTAEGIRSMKESMNKNNEPVAIFLDDVDHANQLRVL</sequence>
<dbReference type="Proteomes" id="UP000823775">
    <property type="component" value="Unassembled WGS sequence"/>
</dbReference>
<keyword evidence="3" id="KW-1185">Reference proteome</keyword>
<proteinExistence type="predicted"/>
<evidence type="ECO:0000259" key="1">
    <source>
        <dbReference type="Pfam" id="PF00004"/>
    </source>
</evidence>
<dbReference type="PANTHER" id="PTHR11017">
    <property type="entry name" value="LEUCINE-RICH REPEAT-CONTAINING PROTEIN"/>
    <property type="match status" value="1"/>
</dbReference>
<dbReference type="InterPro" id="IPR003959">
    <property type="entry name" value="ATPase_AAA_core"/>
</dbReference>
<dbReference type="Pfam" id="PF00004">
    <property type="entry name" value="AAA"/>
    <property type="match status" value="1"/>
</dbReference>
<dbReference type="Gene3D" id="3.40.50.300">
    <property type="entry name" value="P-loop containing nucleotide triphosphate hydrolases"/>
    <property type="match status" value="1"/>
</dbReference>
<dbReference type="SUPFAM" id="SSF52540">
    <property type="entry name" value="P-loop containing nucleoside triphosphate hydrolases"/>
    <property type="match status" value="1"/>
</dbReference>
<dbReference type="PANTHER" id="PTHR11017:SF416">
    <property type="entry name" value="DISEASE RESISTANCE PROTEIN TAO1-LIKE ISOFORM X1"/>
    <property type="match status" value="1"/>
</dbReference>
<dbReference type="InterPro" id="IPR027417">
    <property type="entry name" value="P-loop_NTPase"/>
</dbReference>
<evidence type="ECO:0000313" key="3">
    <source>
        <dbReference type="Proteomes" id="UP000823775"/>
    </source>
</evidence>
<accession>A0ABS8RV43</accession>